<evidence type="ECO:0000313" key="3">
    <source>
        <dbReference type="EMBL" id="KZP19170.1"/>
    </source>
</evidence>
<dbReference type="EMBL" id="KV417566">
    <property type="protein sequence ID" value="KZP19170.1"/>
    <property type="molecule type" value="Genomic_DNA"/>
</dbReference>
<dbReference type="PANTHER" id="PTHR35043">
    <property type="entry name" value="TRANSCRIPTION FACTOR DOMAIN-CONTAINING PROTEIN"/>
    <property type="match status" value="1"/>
</dbReference>
<accession>A0A166HS22</accession>
<feature type="transmembrane region" description="Helical" evidence="1">
    <location>
        <begin position="425"/>
        <end position="450"/>
    </location>
</feature>
<sequence>MPLVLLLLTLSLLQACIAPAVSDTAANYASPSSDTTRSRAPSDPIANTCKDLDHCRSLVGIITSCLATIFACVWVAVHPNVPGPKQSWTSRKIESIKVVVVTLLVPEWVLAWAVRQFLRARVYAKELEAARKGSFFINLLRVVRQFHRSQQANSTNQRKQTLNNCHSLYLRFTAWTITHGFLMTMGGFHFYRGGKPMFPLEYDDVLALVESRSLVPPTSDELGDKSKGDALSKTIAILQTLWFVAQCIARRVENLAITNLEIMTLAYTAITVAMYAAWWHKPLNMRCPVRVKGNKEFVKDTRRFRWAQILFYVTGDQDHLTTLNGKERVPTFWSSCTTGGIRLRLTFEPQTSVGKLPLYADITALLVAMVFGAVHCTAWSYVFPSLEQQKMWRVCALAITTIPLPMAVAFAAFDPFLQHVRNVPHAYTQVICMALGALLYIIARIILLVLSFTTLRHLPLSAYQTVQWTTWIPHV</sequence>
<keyword evidence="1" id="KW-0472">Membrane</keyword>
<feature type="chain" id="PRO_5007874784" evidence="2">
    <location>
        <begin position="19"/>
        <end position="475"/>
    </location>
</feature>
<feature type="transmembrane region" description="Helical" evidence="1">
    <location>
        <begin position="260"/>
        <end position="278"/>
    </location>
</feature>
<gene>
    <name evidence="3" type="ORF">FIBSPDRAFT_744398</name>
</gene>
<reference evidence="3 4" key="1">
    <citation type="journal article" date="2016" name="Mol. Biol. Evol.">
        <title>Comparative Genomics of Early-Diverging Mushroom-Forming Fungi Provides Insights into the Origins of Lignocellulose Decay Capabilities.</title>
        <authorList>
            <person name="Nagy L.G."/>
            <person name="Riley R."/>
            <person name="Tritt A."/>
            <person name="Adam C."/>
            <person name="Daum C."/>
            <person name="Floudas D."/>
            <person name="Sun H."/>
            <person name="Yadav J.S."/>
            <person name="Pangilinan J."/>
            <person name="Larsson K.H."/>
            <person name="Matsuura K."/>
            <person name="Barry K."/>
            <person name="Labutti K."/>
            <person name="Kuo R."/>
            <person name="Ohm R.A."/>
            <person name="Bhattacharya S.S."/>
            <person name="Shirouzu T."/>
            <person name="Yoshinaga Y."/>
            <person name="Martin F.M."/>
            <person name="Grigoriev I.V."/>
            <person name="Hibbett D.S."/>
        </authorList>
    </citation>
    <scope>NUCLEOTIDE SEQUENCE [LARGE SCALE GENOMIC DNA]</scope>
    <source>
        <strain evidence="3 4">CBS 109695</strain>
    </source>
</reference>
<evidence type="ECO:0000256" key="2">
    <source>
        <dbReference type="SAM" id="SignalP"/>
    </source>
</evidence>
<name>A0A166HS22_9AGAM</name>
<keyword evidence="4" id="KW-1185">Reference proteome</keyword>
<dbReference type="OrthoDB" id="9451547at2759"/>
<dbReference type="STRING" id="436010.A0A166HS22"/>
<feature type="transmembrane region" description="Helical" evidence="1">
    <location>
        <begin position="394"/>
        <end position="413"/>
    </location>
</feature>
<protein>
    <submittedName>
        <fullName evidence="3">Uncharacterized protein</fullName>
    </submittedName>
</protein>
<dbReference type="Proteomes" id="UP000076532">
    <property type="component" value="Unassembled WGS sequence"/>
</dbReference>
<evidence type="ECO:0000313" key="4">
    <source>
        <dbReference type="Proteomes" id="UP000076532"/>
    </source>
</evidence>
<proteinExistence type="predicted"/>
<organism evidence="3 4">
    <name type="scientific">Athelia psychrophila</name>
    <dbReference type="NCBI Taxonomy" id="1759441"/>
    <lineage>
        <taxon>Eukaryota</taxon>
        <taxon>Fungi</taxon>
        <taxon>Dikarya</taxon>
        <taxon>Basidiomycota</taxon>
        <taxon>Agaricomycotina</taxon>
        <taxon>Agaricomycetes</taxon>
        <taxon>Agaricomycetidae</taxon>
        <taxon>Atheliales</taxon>
        <taxon>Atheliaceae</taxon>
        <taxon>Athelia</taxon>
    </lineage>
</organism>
<feature type="transmembrane region" description="Helical" evidence="1">
    <location>
        <begin position="58"/>
        <end position="77"/>
    </location>
</feature>
<feature type="transmembrane region" description="Helical" evidence="1">
    <location>
        <begin position="98"/>
        <end position="118"/>
    </location>
</feature>
<keyword evidence="1" id="KW-0812">Transmembrane</keyword>
<keyword evidence="1" id="KW-1133">Transmembrane helix</keyword>
<evidence type="ECO:0000256" key="1">
    <source>
        <dbReference type="SAM" id="Phobius"/>
    </source>
</evidence>
<keyword evidence="2" id="KW-0732">Signal</keyword>
<feature type="transmembrane region" description="Helical" evidence="1">
    <location>
        <begin position="362"/>
        <end position="382"/>
    </location>
</feature>
<dbReference type="AlphaFoldDB" id="A0A166HS22"/>
<feature type="transmembrane region" description="Helical" evidence="1">
    <location>
        <begin position="172"/>
        <end position="191"/>
    </location>
</feature>
<dbReference type="PANTHER" id="PTHR35043:SF7">
    <property type="entry name" value="TRANSCRIPTION FACTOR DOMAIN-CONTAINING PROTEIN"/>
    <property type="match status" value="1"/>
</dbReference>
<feature type="signal peptide" evidence="2">
    <location>
        <begin position="1"/>
        <end position="18"/>
    </location>
</feature>